<evidence type="ECO:0000313" key="2">
    <source>
        <dbReference type="Proteomes" id="UP000075880"/>
    </source>
</evidence>
<dbReference type="EnsemblMetazoa" id="ENSAATROPT014468">
    <property type="protein sequence ID" value="ENSAATROPP013191"/>
    <property type="gene ID" value="ENSAATROPG011741"/>
</dbReference>
<accession>A0AAG5DPX3</accession>
<reference evidence="1" key="1">
    <citation type="submission" date="2024-04" db="UniProtKB">
        <authorList>
            <consortium name="EnsemblMetazoa"/>
        </authorList>
    </citation>
    <scope>IDENTIFICATION</scope>
    <source>
        <strain evidence="1">EBRO</strain>
    </source>
</reference>
<organism evidence="1 2">
    <name type="scientific">Anopheles atroparvus</name>
    <name type="common">European mosquito</name>
    <dbReference type="NCBI Taxonomy" id="41427"/>
    <lineage>
        <taxon>Eukaryota</taxon>
        <taxon>Metazoa</taxon>
        <taxon>Ecdysozoa</taxon>
        <taxon>Arthropoda</taxon>
        <taxon>Hexapoda</taxon>
        <taxon>Insecta</taxon>
        <taxon>Pterygota</taxon>
        <taxon>Neoptera</taxon>
        <taxon>Endopterygota</taxon>
        <taxon>Diptera</taxon>
        <taxon>Nematocera</taxon>
        <taxon>Culicoidea</taxon>
        <taxon>Culicidae</taxon>
        <taxon>Anophelinae</taxon>
        <taxon>Anopheles</taxon>
    </lineage>
</organism>
<sequence length="108" mass="12887">PTSAKLHAIPHTTHIPHLRRQQERVVEHDAKEYHGYIKRIQPARQTVSKCVRTHSTELLLMMIFPRFSHISVPRQRKFWLFSPAKTEWCCPYIERACHEPCPQYIYPV</sequence>
<dbReference type="Proteomes" id="UP000075880">
    <property type="component" value="Unassembled WGS sequence"/>
</dbReference>
<proteinExistence type="predicted"/>
<name>A0AAG5DPX3_ANOAO</name>
<dbReference type="AlphaFoldDB" id="A0AAG5DPX3"/>
<evidence type="ECO:0000313" key="1">
    <source>
        <dbReference type="EnsemblMetazoa" id="ENSAATROPP013191"/>
    </source>
</evidence>
<protein>
    <submittedName>
        <fullName evidence="1">Uncharacterized protein</fullName>
    </submittedName>
</protein>
<keyword evidence="2" id="KW-1185">Reference proteome</keyword>